<dbReference type="RefSeq" id="WP_017928185.1">
    <property type="nucleotide sequence ID" value="NZ_KB822997.1"/>
</dbReference>
<name>A0A017HD55_9RHOB</name>
<organism evidence="1 2">
    <name type="scientific">Limimaricola hongkongensis DSM 17492</name>
    <dbReference type="NCBI Taxonomy" id="1122180"/>
    <lineage>
        <taxon>Bacteria</taxon>
        <taxon>Pseudomonadati</taxon>
        <taxon>Pseudomonadota</taxon>
        <taxon>Alphaproteobacteria</taxon>
        <taxon>Rhodobacterales</taxon>
        <taxon>Paracoccaceae</taxon>
        <taxon>Limimaricola</taxon>
    </lineage>
</organism>
<dbReference type="OrthoDB" id="7409377at2"/>
<comment type="caution">
    <text evidence="1">The sequence shown here is derived from an EMBL/GenBank/DDBJ whole genome shotgun (WGS) entry which is preliminary data.</text>
</comment>
<dbReference type="Proteomes" id="UP000025047">
    <property type="component" value="Unassembled WGS sequence"/>
</dbReference>
<dbReference type="HOGENOM" id="CLU_166802_0_0_5"/>
<evidence type="ECO:0000313" key="2">
    <source>
        <dbReference type="Proteomes" id="UP000025047"/>
    </source>
</evidence>
<dbReference type="STRING" id="1122180.Lokhon_01038"/>
<dbReference type="AlphaFoldDB" id="A0A017HD55"/>
<dbReference type="EMBL" id="APGJ01000004">
    <property type="protein sequence ID" value="EYD72245.1"/>
    <property type="molecule type" value="Genomic_DNA"/>
</dbReference>
<dbReference type="eggNOG" id="ENOG5032Z86">
    <property type="taxonomic scope" value="Bacteria"/>
</dbReference>
<keyword evidence="2" id="KW-1185">Reference proteome</keyword>
<dbReference type="Pfam" id="PF11390">
    <property type="entry name" value="FdsD"/>
    <property type="match status" value="1"/>
</dbReference>
<proteinExistence type="predicted"/>
<dbReference type="InterPro" id="IPR021074">
    <property type="entry name" value="Formate_DH_dsu"/>
</dbReference>
<gene>
    <name evidence="1" type="ORF">Lokhon_01038</name>
</gene>
<accession>A0A017HD55</accession>
<evidence type="ECO:0000313" key="1">
    <source>
        <dbReference type="EMBL" id="EYD72245.1"/>
    </source>
</evidence>
<dbReference type="PATRIC" id="fig|1122180.6.peg.1030"/>
<protein>
    <submittedName>
        <fullName evidence="1">NAD-dependent formate dehydrogenase delta subunit</fullName>
    </submittedName>
</protein>
<sequence>MSSSTDLKLIRMANQIATFFESQPEGDRAERVAAHLRSFWEPRMRDRLFAMMETDEADALTPLARRGAEIWRDAGQAVPAGSETR</sequence>
<reference evidence="1 2" key="1">
    <citation type="submission" date="2013-03" db="EMBL/GenBank/DDBJ databases">
        <authorList>
            <person name="Fiebig A."/>
            <person name="Goeker M."/>
            <person name="Klenk H.-P.P."/>
        </authorList>
    </citation>
    <scope>NUCLEOTIDE SEQUENCE [LARGE SCALE GENOMIC DNA]</scope>
    <source>
        <strain evidence="1 2">DSM 17492</strain>
    </source>
</reference>